<dbReference type="PANTHER" id="PTHR30572">
    <property type="entry name" value="MEMBRANE COMPONENT OF TRANSPORTER-RELATED"/>
    <property type="match status" value="1"/>
</dbReference>
<sequence>MKTLRLTFESFRFAWQALRANLLRTVLSLLGVTVGIFAIIAVFAVVDSLEANVRQSMSFVGDKVIYVQKWPWAFGGDYPWWKYFNRPNPSIQEFRELQRMLSPENNRGVAVFAARGGNTLKAGNNSVESIAVQGVTIDYRLISDVPVQEGRYFTAQEMDAARNVAIVGYEIAHNLYPNGSALGQEFRTHGQKFNIIGVMQKEGKKLLDTPSNDTNCLVPLSAFTKMFALSTGSGGGAQATIGIKGVDSDPGMLNLESEVQGAMRTIRGLKPREEDSFALNRPEMLANAISQLFSIIGIAGAVIGSFAILVGGFGIANIMFVSVKERTNIIGIQKSLGAKNYFILFQFLFEAVFLCLLGGGAGIFLVYLITLIPQDAMPIFLSAGNIALGLTVSVVIGVLAGIIPAVMAANLDPVIAIRSK</sequence>
<dbReference type="RefSeq" id="WP_196955408.1">
    <property type="nucleotide sequence ID" value="NZ_JADWYK010000007.1"/>
</dbReference>
<reference evidence="10 11" key="1">
    <citation type="submission" date="2020-11" db="EMBL/GenBank/DDBJ databases">
        <title>Hymenobacter sp.</title>
        <authorList>
            <person name="Kim M.K."/>
        </authorList>
    </citation>
    <scope>NUCLEOTIDE SEQUENCE [LARGE SCALE GENOMIC DNA]</scope>
    <source>
        <strain evidence="10 11">BT594</strain>
    </source>
</reference>
<evidence type="ECO:0000256" key="6">
    <source>
        <dbReference type="ARBA" id="ARBA00038076"/>
    </source>
</evidence>
<keyword evidence="2" id="KW-1003">Cell membrane</keyword>
<proteinExistence type="inferred from homology"/>
<evidence type="ECO:0000313" key="11">
    <source>
        <dbReference type="Proteomes" id="UP000601099"/>
    </source>
</evidence>
<feature type="transmembrane region" description="Helical" evidence="7">
    <location>
        <begin position="292"/>
        <end position="320"/>
    </location>
</feature>
<keyword evidence="4 7" id="KW-1133">Transmembrane helix</keyword>
<dbReference type="InterPro" id="IPR050250">
    <property type="entry name" value="Macrolide_Exporter_MacB"/>
</dbReference>
<comment type="similarity">
    <text evidence="6">Belongs to the ABC-4 integral membrane protein family.</text>
</comment>
<keyword evidence="11" id="KW-1185">Reference proteome</keyword>
<keyword evidence="3 7" id="KW-0812">Transmembrane</keyword>
<evidence type="ECO:0000259" key="8">
    <source>
        <dbReference type="Pfam" id="PF02687"/>
    </source>
</evidence>
<feature type="domain" description="MacB-like periplasmic core" evidence="9">
    <location>
        <begin position="25"/>
        <end position="227"/>
    </location>
</feature>
<feature type="transmembrane region" description="Helical" evidence="7">
    <location>
        <begin position="386"/>
        <end position="411"/>
    </location>
</feature>
<dbReference type="Pfam" id="PF02687">
    <property type="entry name" value="FtsX"/>
    <property type="match status" value="1"/>
</dbReference>
<keyword evidence="5 7" id="KW-0472">Membrane</keyword>
<accession>A0ABS0L338</accession>
<dbReference type="InterPro" id="IPR025857">
    <property type="entry name" value="MacB_PCD"/>
</dbReference>
<evidence type="ECO:0000256" key="4">
    <source>
        <dbReference type="ARBA" id="ARBA00022989"/>
    </source>
</evidence>
<dbReference type="PANTHER" id="PTHR30572:SF4">
    <property type="entry name" value="ABC TRANSPORTER PERMEASE YTRF"/>
    <property type="match status" value="1"/>
</dbReference>
<feature type="transmembrane region" description="Helical" evidence="7">
    <location>
        <begin position="341"/>
        <end position="366"/>
    </location>
</feature>
<evidence type="ECO:0000256" key="7">
    <source>
        <dbReference type="SAM" id="Phobius"/>
    </source>
</evidence>
<evidence type="ECO:0000256" key="3">
    <source>
        <dbReference type="ARBA" id="ARBA00022692"/>
    </source>
</evidence>
<name>A0ABS0L338_9BACT</name>
<evidence type="ECO:0000259" key="9">
    <source>
        <dbReference type="Pfam" id="PF12704"/>
    </source>
</evidence>
<comment type="subcellular location">
    <subcellularLocation>
        <location evidence="1">Cell membrane</location>
        <topology evidence="1">Multi-pass membrane protein</topology>
    </subcellularLocation>
</comment>
<feature type="domain" description="ABC3 transporter permease C-terminal" evidence="8">
    <location>
        <begin position="302"/>
        <end position="413"/>
    </location>
</feature>
<dbReference type="Proteomes" id="UP000601099">
    <property type="component" value="Unassembled WGS sequence"/>
</dbReference>
<dbReference type="EMBL" id="JADWYK010000007">
    <property type="protein sequence ID" value="MBG8554385.1"/>
    <property type="molecule type" value="Genomic_DNA"/>
</dbReference>
<evidence type="ECO:0000256" key="1">
    <source>
        <dbReference type="ARBA" id="ARBA00004651"/>
    </source>
</evidence>
<protein>
    <submittedName>
        <fullName evidence="10">ABC transporter permease</fullName>
    </submittedName>
</protein>
<dbReference type="InterPro" id="IPR003838">
    <property type="entry name" value="ABC3_permease_C"/>
</dbReference>
<evidence type="ECO:0000256" key="2">
    <source>
        <dbReference type="ARBA" id="ARBA00022475"/>
    </source>
</evidence>
<organism evidence="10 11">
    <name type="scientific">Hymenobacter guriensis</name>
    <dbReference type="NCBI Taxonomy" id="2793065"/>
    <lineage>
        <taxon>Bacteria</taxon>
        <taxon>Pseudomonadati</taxon>
        <taxon>Bacteroidota</taxon>
        <taxon>Cytophagia</taxon>
        <taxon>Cytophagales</taxon>
        <taxon>Hymenobacteraceae</taxon>
        <taxon>Hymenobacter</taxon>
    </lineage>
</organism>
<evidence type="ECO:0000256" key="5">
    <source>
        <dbReference type="ARBA" id="ARBA00023136"/>
    </source>
</evidence>
<comment type="caution">
    <text evidence="10">The sequence shown here is derived from an EMBL/GenBank/DDBJ whole genome shotgun (WGS) entry which is preliminary data.</text>
</comment>
<evidence type="ECO:0000313" key="10">
    <source>
        <dbReference type="EMBL" id="MBG8554385.1"/>
    </source>
</evidence>
<feature type="transmembrane region" description="Helical" evidence="7">
    <location>
        <begin position="21"/>
        <end position="46"/>
    </location>
</feature>
<gene>
    <name evidence="10" type="ORF">I5L79_12560</name>
</gene>
<dbReference type="Pfam" id="PF12704">
    <property type="entry name" value="MacB_PCD"/>
    <property type="match status" value="1"/>
</dbReference>